<dbReference type="PRINTS" id="PR00156">
    <property type="entry name" value="COPPERBLUE"/>
</dbReference>
<keyword evidence="3 7" id="KW-0479">Metal-binding</keyword>
<comment type="cofactor">
    <cofactor evidence="7">
        <name>Cu cation</name>
        <dbReference type="ChEBI" id="CHEBI:23378"/>
    </cofactor>
    <text evidence="7">Binds 1 copper ion per subunit.</text>
</comment>
<dbReference type="PRINTS" id="PR00155">
    <property type="entry name" value="AMICYANIN"/>
</dbReference>
<accession>A0A0D5NST9</accession>
<comment type="subcellular location">
    <subcellularLocation>
        <location evidence="1">Periplasm</location>
    </subcellularLocation>
</comment>
<evidence type="ECO:0000256" key="6">
    <source>
        <dbReference type="ARBA" id="ARBA00023008"/>
    </source>
</evidence>
<sequence length="78" mass="8562">MSNFVFSPATLEISKGDTVTFINRDEIGHTATADDESFDTGILEQDDEQKITFAKTGNFSYYCAPHPGMKGTIVVKDP</sequence>
<reference evidence="10" key="2">
    <citation type="submission" date="2015-03" db="EMBL/GenBank/DDBJ databases">
        <title>Genome sequence of Paenibacillus beijingensis strain DSM 24997T.</title>
        <authorList>
            <person name="Kwak Y."/>
            <person name="Shin J.-H."/>
        </authorList>
    </citation>
    <scope>NUCLEOTIDE SEQUENCE [LARGE SCALE GENOMIC DNA]</scope>
    <source>
        <strain evidence="10">DSM 24997</strain>
    </source>
</reference>
<dbReference type="InterPro" id="IPR001235">
    <property type="entry name" value="Copper_blue_Plastocyanin"/>
</dbReference>
<dbReference type="PANTHER" id="PTHR36507:SF1">
    <property type="entry name" value="BLL1555 PROTEIN"/>
    <property type="match status" value="1"/>
</dbReference>
<dbReference type="InterPro" id="IPR008972">
    <property type="entry name" value="Cupredoxin"/>
</dbReference>
<dbReference type="PANTHER" id="PTHR36507">
    <property type="entry name" value="BLL1555 PROTEIN"/>
    <property type="match status" value="1"/>
</dbReference>
<dbReference type="PATRIC" id="fig|1126833.4.peg.5206"/>
<evidence type="ECO:0000256" key="4">
    <source>
        <dbReference type="ARBA" id="ARBA00022764"/>
    </source>
</evidence>
<dbReference type="STRING" id="1126833.VN24_23675"/>
<dbReference type="GO" id="GO:0005507">
    <property type="term" value="F:copper ion binding"/>
    <property type="evidence" value="ECO:0007669"/>
    <property type="project" value="InterPro"/>
</dbReference>
<dbReference type="AlphaFoldDB" id="A0A0D5NST9"/>
<keyword evidence="2" id="KW-0813">Transport</keyword>
<dbReference type="InterPro" id="IPR028871">
    <property type="entry name" value="BlueCu_1_BS"/>
</dbReference>
<dbReference type="GO" id="GO:0042597">
    <property type="term" value="C:periplasmic space"/>
    <property type="evidence" value="ECO:0007669"/>
    <property type="project" value="UniProtKB-SubCell"/>
</dbReference>
<reference evidence="9 10" key="1">
    <citation type="journal article" date="2015" name="J. Biotechnol.">
        <title>Complete genome sequence of Paenibacillus beijingensis 7188(T) (=DSM 24997(T)), a novel rhizobacterium from jujube garden soil.</title>
        <authorList>
            <person name="Kwak Y."/>
            <person name="Shin J.H."/>
        </authorList>
    </citation>
    <scope>NUCLEOTIDE SEQUENCE [LARGE SCALE GENOMIC DNA]</scope>
    <source>
        <strain evidence="9 10">DSM 24997</strain>
    </source>
</reference>
<dbReference type="GO" id="GO:0009055">
    <property type="term" value="F:electron transfer activity"/>
    <property type="evidence" value="ECO:0007669"/>
    <property type="project" value="InterPro"/>
</dbReference>
<dbReference type="Pfam" id="PF00127">
    <property type="entry name" value="Copper-bind"/>
    <property type="match status" value="1"/>
</dbReference>
<evidence type="ECO:0000256" key="5">
    <source>
        <dbReference type="ARBA" id="ARBA00022982"/>
    </source>
</evidence>
<dbReference type="InterPro" id="IPR000923">
    <property type="entry name" value="BlueCu_1"/>
</dbReference>
<keyword evidence="6 7" id="KW-0186">Copper</keyword>
<dbReference type="Gene3D" id="2.60.40.420">
    <property type="entry name" value="Cupredoxins - blue copper proteins"/>
    <property type="match status" value="1"/>
</dbReference>
<keyword evidence="4" id="KW-0574">Periplasm</keyword>
<keyword evidence="5" id="KW-0249">Electron transport</keyword>
<proteinExistence type="predicted"/>
<gene>
    <name evidence="9" type="ORF">VN24_23675</name>
</gene>
<protein>
    <recommendedName>
        <fullName evidence="8">Blue (type 1) copper domain-containing protein</fullName>
    </recommendedName>
</protein>
<feature type="binding site" evidence="7">
    <location>
        <position position="29"/>
    </location>
    <ligand>
        <name>Cu cation</name>
        <dbReference type="ChEBI" id="CHEBI:23378"/>
    </ligand>
</feature>
<dbReference type="InterPro" id="IPR002386">
    <property type="entry name" value="Amicyanin/Pseudoazurin"/>
</dbReference>
<feature type="binding site" evidence="7">
    <location>
        <position position="63"/>
    </location>
    <ligand>
        <name>Cu cation</name>
        <dbReference type="ChEBI" id="CHEBI:23378"/>
    </ligand>
</feature>
<evidence type="ECO:0000256" key="2">
    <source>
        <dbReference type="ARBA" id="ARBA00022448"/>
    </source>
</evidence>
<dbReference type="HOGENOM" id="CLU_084115_4_2_9"/>
<feature type="binding site" evidence="7">
    <location>
        <position position="66"/>
    </location>
    <ligand>
        <name>Cu cation</name>
        <dbReference type="ChEBI" id="CHEBI:23378"/>
    </ligand>
</feature>
<evidence type="ECO:0000313" key="9">
    <source>
        <dbReference type="EMBL" id="AJY77978.1"/>
    </source>
</evidence>
<dbReference type="Proteomes" id="UP000032633">
    <property type="component" value="Chromosome"/>
</dbReference>
<dbReference type="PROSITE" id="PS00196">
    <property type="entry name" value="COPPER_BLUE"/>
    <property type="match status" value="1"/>
</dbReference>
<dbReference type="InterPro" id="IPR052721">
    <property type="entry name" value="ET_Amicyanin"/>
</dbReference>
<evidence type="ECO:0000259" key="8">
    <source>
        <dbReference type="Pfam" id="PF00127"/>
    </source>
</evidence>
<feature type="domain" description="Blue (type 1) copper" evidence="8">
    <location>
        <begin position="3"/>
        <end position="76"/>
    </location>
</feature>
<dbReference type="SUPFAM" id="SSF49503">
    <property type="entry name" value="Cupredoxins"/>
    <property type="match status" value="1"/>
</dbReference>
<dbReference type="KEGG" id="pbj:VN24_23675"/>
<evidence type="ECO:0000256" key="7">
    <source>
        <dbReference type="PIRSR" id="PIRSR602386-1"/>
    </source>
</evidence>
<evidence type="ECO:0000256" key="3">
    <source>
        <dbReference type="ARBA" id="ARBA00022723"/>
    </source>
</evidence>
<evidence type="ECO:0000313" key="10">
    <source>
        <dbReference type="Proteomes" id="UP000032633"/>
    </source>
</evidence>
<feature type="binding site" evidence="7">
    <location>
        <position position="69"/>
    </location>
    <ligand>
        <name>Cu cation</name>
        <dbReference type="ChEBI" id="CHEBI:23378"/>
    </ligand>
</feature>
<keyword evidence="10" id="KW-1185">Reference proteome</keyword>
<evidence type="ECO:0000256" key="1">
    <source>
        <dbReference type="ARBA" id="ARBA00004418"/>
    </source>
</evidence>
<organism evidence="9 10">
    <name type="scientific">Paenibacillus beijingensis</name>
    <dbReference type="NCBI Taxonomy" id="1126833"/>
    <lineage>
        <taxon>Bacteria</taxon>
        <taxon>Bacillati</taxon>
        <taxon>Bacillota</taxon>
        <taxon>Bacilli</taxon>
        <taxon>Bacillales</taxon>
        <taxon>Paenibacillaceae</taxon>
        <taxon>Paenibacillus</taxon>
    </lineage>
</organism>
<dbReference type="EMBL" id="CP011058">
    <property type="protein sequence ID" value="AJY77978.1"/>
    <property type="molecule type" value="Genomic_DNA"/>
</dbReference>
<name>A0A0D5NST9_9BACL</name>